<name>A0ABQ9I2F7_9NEOP</name>
<organism evidence="1 2">
    <name type="scientific">Dryococelus australis</name>
    <dbReference type="NCBI Taxonomy" id="614101"/>
    <lineage>
        <taxon>Eukaryota</taxon>
        <taxon>Metazoa</taxon>
        <taxon>Ecdysozoa</taxon>
        <taxon>Arthropoda</taxon>
        <taxon>Hexapoda</taxon>
        <taxon>Insecta</taxon>
        <taxon>Pterygota</taxon>
        <taxon>Neoptera</taxon>
        <taxon>Polyneoptera</taxon>
        <taxon>Phasmatodea</taxon>
        <taxon>Verophasmatodea</taxon>
        <taxon>Anareolatae</taxon>
        <taxon>Phasmatidae</taxon>
        <taxon>Eurycanthinae</taxon>
        <taxon>Dryococelus</taxon>
    </lineage>
</organism>
<evidence type="ECO:0000313" key="2">
    <source>
        <dbReference type="Proteomes" id="UP001159363"/>
    </source>
</evidence>
<dbReference type="Proteomes" id="UP001159363">
    <property type="component" value="Chromosome 3"/>
</dbReference>
<gene>
    <name evidence="1" type="ORF">PR048_010334</name>
</gene>
<keyword evidence="2" id="KW-1185">Reference proteome</keyword>
<proteinExistence type="predicted"/>
<protein>
    <submittedName>
        <fullName evidence="1">Uncharacterized protein</fullName>
    </submittedName>
</protein>
<comment type="caution">
    <text evidence="1">The sequence shown here is derived from an EMBL/GenBank/DDBJ whole genome shotgun (WGS) entry which is preliminary data.</text>
</comment>
<reference evidence="1 2" key="1">
    <citation type="submission" date="2023-02" db="EMBL/GenBank/DDBJ databases">
        <title>LHISI_Scaffold_Assembly.</title>
        <authorList>
            <person name="Stuart O.P."/>
            <person name="Cleave R."/>
            <person name="Magrath M.J.L."/>
            <person name="Mikheyev A.S."/>
        </authorList>
    </citation>
    <scope>NUCLEOTIDE SEQUENCE [LARGE SCALE GENOMIC DNA]</scope>
    <source>
        <strain evidence="1">Daus_M_001</strain>
        <tissue evidence="1">Leg muscle</tissue>
    </source>
</reference>
<dbReference type="EMBL" id="JARBHB010000003">
    <property type="protein sequence ID" value="KAJ8890825.1"/>
    <property type="molecule type" value="Genomic_DNA"/>
</dbReference>
<sequence length="164" mass="19478">MDFFWPSSGTEQHIDPEVTRSQRKFLAQSVGAKNLLPDASDSFHTSENSTERPPRRVFFRRRFVSGHTAEDVQKAAVFWLSWPVAMDNRHRAVFAYMGLRLLKRKNKNRRYWGHPVMSCHLLQVTFCALLNQLQEDKYKFFNDFRMSFTSFDELYYSVENILKK</sequence>
<accession>A0ABQ9I2F7</accession>
<evidence type="ECO:0000313" key="1">
    <source>
        <dbReference type="EMBL" id="KAJ8890825.1"/>
    </source>
</evidence>